<dbReference type="Pfam" id="PF12697">
    <property type="entry name" value="Abhydrolase_6"/>
    <property type="match status" value="1"/>
</dbReference>
<protein>
    <submittedName>
        <fullName evidence="2">2-succinyl-6-hydroxy-2, 4-cyclohexadiene-1-carboxylate synthase</fullName>
        <ecNumber evidence="2">4.2.99.20</ecNumber>
    </submittedName>
</protein>
<dbReference type="SUPFAM" id="SSF53474">
    <property type="entry name" value="alpha/beta-Hydrolases"/>
    <property type="match status" value="1"/>
</dbReference>
<reference evidence="2 3" key="1">
    <citation type="submission" date="2020-04" db="EMBL/GenBank/DDBJ databases">
        <authorList>
            <person name="De Canck E."/>
        </authorList>
    </citation>
    <scope>NUCLEOTIDE SEQUENCE [LARGE SCALE GENOMIC DNA]</scope>
    <source>
        <strain evidence="2 3">LMG 26845</strain>
    </source>
</reference>
<name>A0A6J5A1I9_9BURK</name>
<dbReference type="AlphaFoldDB" id="A0A6J5A1I9"/>
<dbReference type="InterPro" id="IPR029058">
    <property type="entry name" value="AB_hydrolase_fold"/>
</dbReference>
<dbReference type="EC" id="4.2.99.20" evidence="2"/>
<dbReference type="PANTHER" id="PTHR46438">
    <property type="entry name" value="ALPHA/BETA-HYDROLASES SUPERFAMILY PROTEIN"/>
    <property type="match status" value="1"/>
</dbReference>
<keyword evidence="2" id="KW-0456">Lyase</keyword>
<gene>
    <name evidence="2" type="primary">menH_3</name>
    <name evidence="2" type="ORF">LMG26845_02600</name>
</gene>
<dbReference type="EMBL" id="CADIJR010000021">
    <property type="protein sequence ID" value="CAB3648023.1"/>
    <property type="molecule type" value="Genomic_DNA"/>
</dbReference>
<keyword evidence="3" id="KW-1185">Reference proteome</keyword>
<evidence type="ECO:0000313" key="2">
    <source>
        <dbReference type="EMBL" id="CAB3648023.1"/>
    </source>
</evidence>
<dbReference type="Gene3D" id="3.40.50.1820">
    <property type="entry name" value="alpha/beta hydrolase"/>
    <property type="match status" value="1"/>
</dbReference>
<dbReference type="GO" id="GO:0070205">
    <property type="term" value="F:2-succinyl-6-hydroxy-2,4-cyclohexadiene-1-carboxylate synthase activity"/>
    <property type="evidence" value="ECO:0007669"/>
    <property type="project" value="UniProtKB-EC"/>
</dbReference>
<feature type="domain" description="AB hydrolase-1" evidence="1">
    <location>
        <begin position="58"/>
        <end position="288"/>
    </location>
</feature>
<evidence type="ECO:0000259" key="1">
    <source>
        <dbReference type="Pfam" id="PF12697"/>
    </source>
</evidence>
<organism evidence="2 3">
    <name type="scientific">Achromobacter insuavis</name>
    <dbReference type="NCBI Taxonomy" id="1287735"/>
    <lineage>
        <taxon>Bacteria</taxon>
        <taxon>Pseudomonadati</taxon>
        <taxon>Pseudomonadota</taxon>
        <taxon>Betaproteobacteria</taxon>
        <taxon>Burkholderiales</taxon>
        <taxon>Alcaligenaceae</taxon>
        <taxon>Achromobacter</taxon>
    </lineage>
</organism>
<dbReference type="InterPro" id="IPR000073">
    <property type="entry name" value="AB_hydrolase_1"/>
</dbReference>
<evidence type="ECO:0000313" key="3">
    <source>
        <dbReference type="Proteomes" id="UP000507979"/>
    </source>
</evidence>
<accession>A0A6J5A1I9</accession>
<sequence length="297" mass="31958">MPPRRARAHGCRVGEPARMPAWLSDPDPMRSEPVLPLQTADIGGYAMSYTEYGEGAPLVLVHGSLSDCRYWKSQMAPLGRSFRVLAVCLRRYWPETWDGEGDGFSVAQHGADVLAFIDQVAGEPAHVVGHSRGGRVALEAALARPDALRSLTLADPGLPLPGGDDARGGFRQRALELIRDGAVEEGLALFVDTVTGPDTWQRMVPWFKEMVRDNAGTLFGQARETPASLSPQEIASLTLPTLLIGGALSPDPYPAVLDALESWLPQSQRVNIAGSSHGMNLGNPRAFNGAIESFLRG</sequence>
<proteinExistence type="predicted"/>
<dbReference type="Proteomes" id="UP000507979">
    <property type="component" value="Unassembled WGS sequence"/>
</dbReference>